<dbReference type="Pfam" id="PF01863">
    <property type="entry name" value="YgjP-like"/>
    <property type="match status" value="1"/>
</dbReference>
<accession>A0A1G2IU02</accession>
<evidence type="ECO:0000313" key="2">
    <source>
        <dbReference type="EMBL" id="OGZ78233.1"/>
    </source>
</evidence>
<organism evidence="2 3">
    <name type="scientific">Candidatus Staskawiczbacteria bacterium RIFOXYB1_FULL_37_44</name>
    <dbReference type="NCBI Taxonomy" id="1802223"/>
    <lineage>
        <taxon>Bacteria</taxon>
        <taxon>Candidatus Staskawicziibacteriota</taxon>
    </lineage>
</organism>
<dbReference type="Gene3D" id="3.30.2010.10">
    <property type="entry name" value="Metalloproteases ('zincins'), catalytic domain"/>
    <property type="match status" value="1"/>
</dbReference>
<dbReference type="PANTHER" id="PTHR30399">
    <property type="entry name" value="UNCHARACTERIZED PROTEIN YGJP"/>
    <property type="match status" value="1"/>
</dbReference>
<reference evidence="2 3" key="1">
    <citation type="journal article" date="2016" name="Nat. Commun.">
        <title>Thousands of microbial genomes shed light on interconnected biogeochemical processes in an aquifer system.</title>
        <authorList>
            <person name="Anantharaman K."/>
            <person name="Brown C.T."/>
            <person name="Hug L.A."/>
            <person name="Sharon I."/>
            <person name="Castelle C.J."/>
            <person name="Probst A.J."/>
            <person name="Thomas B.C."/>
            <person name="Singh A."/>
            <person name="Wilkins M.J."/>
            <person name="Karaoz U."/>
            <person name="Brodie E.L."/>
            <person name="Williams K.H."/>
            <person name="Hubbard S.S."/>
            <person name="Banfield J.F."/>
        </authorList>
    </citation>
    <scope>NUCLEOTIDE SEQUENCE [LARGE SCALE GENOMIC DNA]</scope>
</reference>
<name>A0A1G2IU02_9BACT</name>
<dbReference type="InterPro" id="IPR053136">
    <property type="entry name" value="UTP_pyrophosphatase-like"/>
</dbReference>
<dbReference type="EMBL" id="MHPJ01000025">
    <property type="protein sequence ID" value="OGZ78233.1"/>
    <property type="molecule type" value="Genomic_DNA"/>
</dbReference>
<dbReference type="AlphaFoldDB" id="A0A1G2IU02"/>
<comment type="caution">
    <text evidence="2">The sequence shown here is derived from an EMBL/GenBank/DDBJ whole genome shotgun (WGS) entry which is preliminary data.</text>
</comment>
<evidence type="ECO:0000313" key="3">
    <source>
        <dbReference type="Proteomes" id="UP000178650"/>
    </source>
</evidence>
<proteinExistence type="predicted"/>
<sequence>MQRHFTIKKRELARRFVWQKINYFNRFYNFKISRVAIKNQSARWGSCSSKGNLNFNYKIIYLRPALANYLIVHELCHLGQFDHSKNFWALVKQTIPDYVEINKELRRTDVKLV</sequence>
<dbReference type="STRING" id="1802223.A2358_04175"/>
<protein>
    <recommendedName>
        <fullName evidence="1">YgjP-like metallopeptidase domain-containing protein</fullName>
    </recommendedName>
</protein>
<dbReference type="InterPro" id="IPR002725">
    <property type="entry name" value="YgjP-like_metallopeptidase"/>
</dbReference>
<evidence type="ECO:0000259" key="1">
    <source>
        <dbReference type="Pfam" id="PF01863"/>
    </source>
</evidence>
<gene>
    <name evidence="2" type="ORF">A2358_04175</name>
</gene>
<feature type="domain" description="YgjP-like metallopeptidase" evidence="1">
    <location>
        <begin position="10"/>
        <end position="107"/>
    </location>
</feature>
<dbReference type="Proteomes" id="UP000178650">
    <property type="component" value="Unassembled WGS sequence"/>
</dbReference>
<dbReference type="CDD" id="cd07344">
    <property type="entry name" value="M48_yhfN_like"/>
    <property type="match status" value="1"/>
</dbReference>
<dbReference type="PANTHER" id="PTHR30399:SF1">
    <property type="entry name" value="UTP PYROPHOSPHATASE"/>
    <property type="match status" value="1"/>
</dbReference>